<dbReference type="InterPro" id="IPR011333">
    <property type="entry name" value="SKP1/BTB/POZ_sf"/>
</dbReference>
<dbReference type="Pfam" id="PF22486">
    <property type="entry name" value="MATH_2"/>
    <property type="match status" value="2"/>
</dbReference>
<reference evidence="5 6" key="1">
    <citation type="submission" date="2024-10" db="EMBL/GenBank/DDBJ databases">
        <authorList>
            <person name="Kim D."/>
        </authorList>
    </citation>
    <scope>NUCLEOTIDE SEQUENCE [LARGE SCALE GENOMIC DNA]</scope>
    <source>
        <strain evidence="5">BH-2024</strain>
    </source>
</reference>
<organism evidence="5 6">
    <name type="scientific">Heterodera trifolii</name>
    <dbReference type="NCBI Taxonomy" id="157864"/>
    <lineage>
        <taxon>Eukaryota</taxon>
        <taxon>Metazoa</taxon>
        <taxon>Ecdysozoa</taxon>
        <taxon>Nematoda</taxon>
        <taxon>Chromadorea</taxon>
        <taxon>Rhabditida</taxon>
        <taxon>Tylenchina</taxon>
        <taxon>Tylenchomorpha</taxon>
        <taxon>Tylenchoidea</taxon>
        <taxon>Heteroderidae</taxon>
        <taxon>Heteroderinae</taxon>
        <taxon>Heterodera</taxon>
    </lineage>
</organism>
<feature type="domain" description="MATH" evidence="4">
    <location>
        <begin position="706"/>
        <end position="836"/>
    </location>
</feature>
<evidence type="ECO:0008006" key="7">
    <source>
        <dbReference type="Google" id="ProtNLM"/>
    </source>
</evidence>
<dbReference type="Gene3D" id="2.60.210.10">
    <property type="entry name" value="Apoptosis, Tumor Necrosis Factor Receptor Associated Protein 2, Chain A"/>
    <property type="match status" value="2"/>
</dbReference>
<dbReference type="AlphaFoldDB" id="A0ABD2MC14"/>
<dbReference type="InterPro" id="IPR008974">
    <property type="entry name" value="TRAF-like"/>
</dbReference>
<evidence type="ECO:0000256" key="1">
    <source>
        <dbReference type="ARBA" id="ARBA00004906"/>
    </source>
</evidence>
<dbReference type="SMART" id="SM00875">
    <property type="entry name" value="BACK"/>
    <property type="match status" value="2"/>
</dbReference>
<sequence>MSSSLQDRYKLMLSTGEGADVHFLLLKAHKYVMMFASDVFESMFRFDDKNAMAKFSADCPHVIEVTDVEAAAFKVMLSFIYAENLSELNGQNAMAVLYAANKYNISLLVKALLDFPINELSNVFLAFVEARLLNENDFSRRCLDYIDQNAETLLKSEEFLQIDQNLLCEIIKRDQLKINNELTIWNAAIRWADDRCAQMLIECSAKNRRAVLGPALFKIRFALITTKKFALNIVSSCVLTMEEQFAVLQYHCNPNLRDAPGLYPMAFPCHGRISDQKEGTLTMDIEKLSEFARERVNSSRYNDGIYIKGLPWKIWAKINTKNNSTEKWLSFYLLCTVPKEDGDWSCKCSATFRIVSQNKGTKDLTRKFERILNNKENSWGFLFITFEELMNPSNGFYDEDGDKVTLVIDFIQFFIAIFFFKFNMSSSWQDRFKLMLNTGEGADVHFLVGKEKELLKAHKCVMMFASDVFGSMFRFDDKNAKTKTSADRPAIEVPDVEAEAFKVMLSFIYAEDLSELNGQNAMAVLYAANKYNVSLLVKALLAFPINELSNVFLAFVEARLLNENGFSRRCLDYIDQNAETLLKSEEFLQIDQNLLCEIIKRDQLKINNELTIWNAAIRWADDRCAQMLIECSAKNRRAVLGPALFKIRFPLITKRKFSLNIVSSCVLTMEEVIAVLQYHCHPNLRGAPGQYPMAFPCHGRISDQKAGTLTMDIEKLSEFAREEVNSFRLSEGIYSKGLPWKICTEIRTKNNSTEKWLGFFLKCTAPKENGDWSCKCSATFRIVSQKKGTKDLTKEFEHILNNKENSWGFHFITFPELMDPSKGFYDSEADKVTLAIDFTVE</sequence>
<protein>
    <recommendedName>
        <fullName evidence="7">BTB domain-containing protein</fullName>
    </recommendedName>
</protein>
<keyword evidence="2" id="KW-0833">Ubl conjugation pathway</keyword>
<dbReference type="PROSITE" id="PS50097">
    <property type="entry name" value="BTB"/>
    <property type="match status" value="2"/>
</dbReference>
<comment type="caution">
    <text evidence="5">The sequence shown here is derived from an EMBL/GenBank/DDBJ whole genome shotgun (WGS) entry which is preliminary data.</text>
</comment>
<feature type="domain" description="MATH" evidence="4">
    <location>
        <begin position="278"/>
        <end position="408"/>
    </location>
</feature>
<dbReference type="SMART" id="SM00061">
    <property type="entry name" value="MATH"/>
    <property type="match status" value="2"/>
</dbReference>
<evidence type="ECO:0000256" key="2">
    <source>
        <dbReference type="ARBA" id="ARBA00022786"/>
    </source>
</evidence>
<evidence type="ECO:0000313" key="5">
    <source>
        <dbReference type="EMBL" id="KAL3124572.1"/>
    </source>
</evidence>
<dbReference type="InterPro" id="IPR000210">
    <property type="entry name" value="BTB/POZ_dom"/>
</dbReference>
<dbReference type="PANTHER" id="PTHR45774:SF3">
    <property type="entry name" value="BTB (POZ) DOMAIN-CONTAINING 2B-RELATED"/>
    <property type="match status" value="1"/>
</dbReference>
<dbReference type="SUPFAM" id="SSF54695">
    <property type="entry name" value="POZ domain"/>
    <property type="match status" value="2"/>
</dbReference>
<dbReference type="InterPro" id="IPR011705">
    <property type="entry name" value="BACK"/>
</dbReference>
<dbReference type="Pfam" id="PF00651">
    <property type="entry name" value="BTB"/>
    <property type="match status" value="2"/>
</dbReference>
<gene>
    <name evidence="5" type="ORF">niasHT_010413</name>
</gene>
<proteinExistence type="predicted"/>
<dbReference type="Gene3D" id="1.25.40.420">
    <property type="match status" value="2"/>
</dbReference>
<dbReference type="Gene3D" id="3.30.710.10">
    <property type="entry name" value="Potassium Channel Kv1.1, Chain A"/>
    <property type="match status" value="2"/>
</dbReference>
<dbReference type="InterPro" id="IPR002083">
    <property type="entry name" value="MATH/TRAF_dom"/>
</dbReference>
<dbReference type="PROSITE" id="PS50144">
    <property type="entry name" value="MATH"/>
    <property type="match status" value="2"/>
</dbReference>
<name>A0ABD2MC14_9BILA</name>
<keyword evidence="6" id="KW-1185">Reference proteome</keyword>
<dbReference type="PANTHER" id="PTHR45774">
    <property type="entry name" value="BTB/POZ DOMAIN-CONTAINING"/>
    <property type="match status" value="1"/>
</dbReference>
<evidence type="ECO:0000259" key="3">
    <source>
        <dbReference type="PROSITE" id="PS50097"/>
    </source>
</evidence>
<evidence type="ECO:0000259" key="4">
    <source>
        <dbReference type="PROSITE" id="PS50144"/>
    </source>
</evidence>
<dbReference type="FunFam" id="1.25.40.420:FF:000008">
    <property type="entry name" value="BTB/POZ domain-containing protein POB1"/>
    <property type="match status" value="1"/>
</dbReference>
<comment type="pathway">
    <text evidence="1">Protein modification; protein ubiquitination.</text>
</comment>
<dbReference type="Pfam" id="PF07707">
    <property type="entry name" value="BACK"/>
    <property type="match status" value="2"/>
</dbReference>
<feature type="domain" description="BTB" evidence="3">
    <location>
        <begin position="442"/>
        <end position="517"/>
    </location>
</feature>
<accession>A0ABD2MC14</accession>
<feature type="domain" description="BTB" evidence="3">
    <location>
        <begin position="26"/>
        <end position="89"/>
    </location>
</feature>
<dbReference type="SUPFAM" id="SSF49599">
    <property type="entry name" value="TRAF domain-like"/>
    <property type="match status" value="2"/>
</dbReference>
<dbReference type="Proteomes" id="UP001620626">
    <property type="component" value="Unassembled WGS sequence"/>
</dbReference>
<evidence type="ECO:0000313" key="6">
    <source>
        <dbReference type="Proteomes" id="UP001620626"/>
    </source>
</evidence>
<dbReference type="SMART" id="SM00225">
    <property type="entry name" value="BTB"/>
    <property type="match status" value="2"/>
</dbReference>
<dbReference type="EMBL" id="JBICBT010000066">
    <property type="protein sequence ID" value="KAL3124572.1"/>
    <property type="molecule type" value="Genomic_DNA"/>
</dbReference>